<evidence type="ECO:0000313" key="1">
    <source>
        <dbReference type="EMBL" id="NYZ70359.1"/>
    </source>
</evidence>
<keyword evidence="2" id="KW-1185">Reference proteome</keyword>
<protein>
    <submittedName>
        <fullName evidence="1">DUF3144 domain-containing protein</fullName>
    </submittedName>
</protein>
<dbReference type="InterPro" id="IPR021490">
    <property type="entry name" value="DUF3144"/>
</dbReference>
<proteinExistence type="predicted"/>
<evidence type="ECO:0000313" key="2">
    <source>
        <dbReference type="Proteomes" id="UP000569732"/>
    </source>
</evidence>
<gene>
    <name evidence="1" type="ORF">H0A36_30570</name>
</gene>
<sequence length="100" mass="11659">MSNYTKDHEFFKRADEIISLANTQCDSTANESVSLSLLFAAARFNAFIVASSVRNIEELKAEKPEAVKYFKEQYEKMLVENIDEYIKNYSNNIEKQRSQY</sequence>
<dbReference type="RefSeq" id="WP_180572215.1">
    <property type="nucleotide sequence ID" value="NZ_JACCKB010000441.1"/>
</dbReference>
<reference evidence="1 2" key="1">
    <citation type="submission" date="2020-07" db="EMBL/GenBank/DDBJ databases">
        <title>Endozoicomonas sp. nov., isolated from sediment.</title>
        <authorList>
            <person name="Gu T."/>
        </authorList>
    </citation>
    <scope>NUCLEOTIDE SEQUENCE [LARGE SCALE GENOMIC DNA]</scope>
    <source>
        <strain evidence="1 2">SM1973</strain>
    </source>
</reference>
<dbReference type="AlphaFoldDB" id="A0A853IBJ1"/>
<organism evidence="1 2">
    <name type="scientific">Spartinivicinus marinus</name>
    <dbReference type="NCBI Taxonomy" id="2994442"/>
    <lineage>
        <taxon>Bacteria</taxon>
        <taxon>Pseudomonadati</taxon>
        <taxon>Pseudomonadota</taxon>
        <taxon>Gammaproteobacteria</taxon>
        <taxon>Oceanospirillales</taxon>
        <taxon>Zooshikellaceae</taxon>
        <taxon>Spartinivicinus</taxon>
    </lineage>
</organism>
<dbReference type="Proteomes" id="UP000569732">
    <property type="component" value="Unassembled WGS sequence"/>
</dbReference>
<name>A0A853IBJ1_9GAMM</name>
<dbReference type="EMBL" id="JACCKB010000441">
    <property type="protein sequence ID" value="NYZ70359.1"/>
    <property type="molecule type" value="Genomic_DNA"/>
</dbReference>
<dbReference type="Gene3D" id="1.10.287.3020">
    <property type="match status" value="1"/>
</dbReference>
<comment type="caution">
    <text evidence="1">The sequence shown here is derived from an EMBL/GenBank/DDBJ whole genome shotgun (WGS) entry which is preliminary data.</text>
</comment>
<dbReference type="Pfam" id="PF11342">
    <property type="entry name" value="DUF3144"/>
    <property type="match status" value="1"/>
</dbReference>
<accession>A0A853IBJ1</accession>